<dbReference type="OrthoDB" id="3064287at2759"/>
<name>A0A4Y7QHK5_9AGAM</name>
<keyword evidence="1" id="KW-0812">Transmembrane</keyword>
<protein>
    <submittedName>
        <fullName evidence="2">Uncharacterized protein</fullName>
    </submittedName>
</protein>
<evidence type="ECO:0000256" key="1">
    <source>
        <dbReference type="SAM" id="Phobius"/>
    </source>
</evidence>
<feature type="transmembrane region" description="Helical" evidence="1">
    <location>
        <begin position="108"/>
        <end position="132"/>
    </location>
</feature>
<feature type="transmembrane region" description="Helical" evidence="1">
    <location>
        <begin position="65"/>
        <end position="88"/>
    </location>
</feature>
<feature type="transmembrane region" description="Helical" evidence="1">
    <location>
        <begin position="144"/>
        <end position="166"/>
    </location>
</feature>
<accession>A0A4Y7QHK5</accession>
<reference evidence="2 3" key="1">
    <citation type="submission" date="2018-06" db="EMBL/GenBank/DDBJ databases">
        <title>A transcriptomic atlas of mushroom development highlights an independent origin of complex multicellularity.</title>
        <authorList>
            <consortium name="DOE Joint Genome Institute"/>
            <person name="Krizsan K."/>
            <person name="Almasi E."/>
            <person name="Merenyi Z."/>
            <person name="Sahu N."/>
            <person name="Viragh M."/>
            <person name="Koszo T."/>
            <person name="Mondo S."/>
            <person name="Kiss B."/>
            <person name="Balint B."/>
            <person name="Kues U."/>
            <person name="Barry K."/>
            <person name="Hegedus J.C."/>
            <person name="Henrissat B."/>
            <person name="Johnson J."/>
            <person name="Lipzen A."/>
            <person name="Ohm R."/>
            <person name="Nagy I."/>
            <person name="Pangilinan J."/>
            <person name="Yan J."/>
            <person name="Xiong Y."/>
            <person name="Grigoriev I.V."/>
            <person name="Hibbett D.S."/>
            <person name="Nagy L.G."/>
        </authorList>
    </citation>
    <scope>NUCLEOTIDE SEQUENCE [LARGE SCALE GENOMIC DNA]</scope>
    <source>
        <strain evidence="2 3">SZMC22713</strain>
    </source>
</reference>
<dbReference type="Proteomes" id="UP000294933">
    <property type="component" value="Unassembled WGS sequence"/>
</dbReference>
<gene>
    <name evidence="2" type="ORF">BD410DRAFT_783325</name>
</gene>
<keyword evidence="3" id="KW-1185">Reference proteome</keyword>
<keyword evidence="1" id="KW-0472">Membrane</keyword>
<evidence type="ECO:0000313" key="3">
    <source>
        <dbReference type="Proteomes" id="UP000294933"/>
    </source>
</evidence>
<keyword evidence="1" id="KW-1133">Transmembrane helix</keyword>
<dbReference type="AlphaFoldDB" id="A0A4Y7QHK5"/>
<sequence>MTANASLINNNNIKMTPIRRQSTQVYPPQVAIKRSKNDILGILSKVFFGLLIVPYYLAIGLAWGIFGVVIFALNFGMVCANAALGGVINMILGNHILRIAHLSHYTSNIWACRIGAIGGPIAAIAFSVLNVIQCGPEMAGIIQILNLFISVALGAATGAIGCSILIKHHVELPGDIDVLHAARAGALGAAILGPGLLIATILIQSTVIGVLMLPLLLKIEYAFVRTRETITEGTTSVYSCLCVATRGGGDGDSIYDNEWA</sequence>
<proteinExistence type="predicted"/>
<organism evidence="2 3">
    <name type="scientific">Rickenella mellea</name>
    <dbReference type="NCBI Taxonomy" id="50990"/>
    <lineage>
        <taxon>Eukaryota</taxon>
        <taxon>Fungi</taxon>
        <taxon>Dikarya</taxon>
        <taxon>Basidiomycota</taxon>
        <taxon>Agaricomycotina</taxon>
        <taxon>Agaricomycetes</taxon>
        <taxon>Hymenochaetales</taxon>
        <taxon>Rickenellaceae</taxon>
        <taxon>Rickenella</taxon>
    </lineage>
</organism>
<feature type="transmembrane region" description="Helical" evidence="1">
    <location>
        <begin position="186"/>
        <end position="217"/>
    </location>
</feature>
<dbReference type="EMBL" id="ML170160">
    <property type="protein sequence ID" value="TDL27134.1"/>
    <property type="molecule type" value="Genomic_DNA"/>
</dbReference>
<evidence type="ECO:0000313" key="2">
    <source>
        <dbReference type="EMBL" id="TDL27134.1"/>
    </source>
</evidence>
<dbReference type="VEuPathDB" id="FungiDB:BD410DRAFT_783325"/>